<comment type="caution">
    <text evidence="13">The sequence shown here is derived from an EMBL/GenBank/DDBJ whole genome shotgun (WGS) entry which is preliminary data.</text>
</comment>
<feature type="compositionally biased region" description="Pro residues" evidence="11">
    <location>
        <begin position="56"/>
        <end position="65"/>
    </location>
</feature>
<feature type="domain" description="CRM" evidence="12">
    <location>
        <begin position="215"/>
        <end position="301"/>
    </location>
</feature>
<evidence type="ECO:0000256" key="2">
    <source>
        <dbReference type="ARBA" id="ARBA00022528"/>
    </source>
</evidence>
<reference evidence="13 14" key="1">
    <citation type="submission" date="2024-02" db="EMBL/GenBank/DDBJ databases">
        <authorList>
            <person name="Vignale AGUSTIN F."/>
            <person name="Sosa J E."/>
            <person name="Modenutti C."/>
        </authorList>
    </citation>
    <scope>NUCLEOTIDE SEQUENCE [LARGE SCALE GENOMIC DNA]</scope>
</reference>
<dbReference type="InterPro" id="IPR035920">
    <property type="entry name" value="YhbY-like_sf"/>
</dbReference>
<dbReference type="SUPFAM" id="SSF75471">
    <property type="entry name" value="YhbY-like"/>
    <property type="match status" value="1"/>
</dbReference>
<feature type="compositionally biased region" description="Polar residues" evidence="11">
    <location>
        <begin position="93"/>
        <end position="105"/>
    </location>
</feature>
<dbReference type="GO" id="GO:0009507">
    <property type="term" value="C:chloroplast"/>
    <property type="evidence" value="ECO:0007669"/>
    <property type="project" value="UniProtKB-SubCell"/>
</dbReference>
<dbReference type="SMART" id="SM01103">
    <property type="entry name" value="CRS1_YhbY"/>
    <property type="match status" value="1"/>
</dbReference>
<dbReference type="GO" id="GO:0006397">
    <property type="term" value="P:mRNA processing"/>
    <property type="evidence" value="ECO:0007669"/>
    <property type="project" value="UniProtKB-KW"/>
</dbReference>
<evidence type="ECO:0000256" key="11">
    <source>
        <dbReference type="SAM" id="MobiDB-lite"/>
    </source>
</evidence>
<dbReference type="GO" id="GO:1990904">
    <property type="term" value="C:ribonucleoprotein complex"/>
    <property type="evidence" value="ECO:0007669"/>
    <property type="project" value="UniProtKB-KW"/>
</dbReference>
<evidence type="ECO:0000256" key="8">
    <source>
        <dbReference type="ARBA" id="ARBA00023187"/>
    </source>
</evidence>
<keyword evidence="8" id="KW-0508">mRNA splicing</keyword>
<gene>
    <name evidence="13" type="ORF">ILEXP_LOCUS37154</name>
</gene>
<evidence type="ECO:0000256" key="5">
    <source>
        <dbReference type="ARBA" id="ARBA00022737"/>
    </source>
</evidence>
<sequence length="301" mass="34466">MAITTVKLTELPLRNTIPLTCHSPRFLLISFPSGRPCVSLLLKPFSSLRATTKTPGKPPQNPIPTPSKSKPHSTSWLQKWPSPNPPKESNSKTLKTLDSKLNNRPGSPYFDGNSRNGTSSIDRIVLRLRNLGLGSDDEEEEFDEENEINLTMPVTGEEKLGDLLRRDWVRPDTMLVEEEDSTVLPWEREEVEVEVEEREKGIKRRMVKAPTLAELTIEDEELRRLRRQGMTLRERISVPKAGVTGVVLEKIHEKWRKLELVRLKFHETLAHDMKTAHEIVEVGGLTIYDMKFLIRILWHCG</sequence>
<keyword evidence="6 10" id="KW-0694">RNA-binding</keyword>
<evidence type="ECO:0000313" key="13">
    <source>
        <dbReference type="EMBL" id="CAK9167837.1"/>
    </source>
</evidence>
<dbReference type="Proteomes" id="UP001642360">
    <property type="component" value="Unassembled WGS sequence"/>
</dbReference>
<dbReference type="PANTHER" id="PTHR31846">
    <property type="entry name" value="CRS1 / YHBY (CRM) DOMAIN-CONTAINING PROTEIN"/>
    <property type="match status" value="1"/>
</dbReference>
<dbReference type="PROSITE" id="PS51295">
    <property type="entry name" value="CRM"/>
    <property type="match status" value="1"/>
</dbReference>
<dbReference type="EMBL" id="CAUOFW020004946">
    <property type="protein sequence ID" value="CAK9167837.1"/>
    <property type="molecule type" value="Genomic_DNA"/>
</dbReference>
<keyword evidence="2" id="KW-0150">Chloroplast</keyword>
<keyword evidence="9" id="KW-0687">Ribonucleoprotein</keyword>
<evidence type="ECO:0000256" key="4">
    <source>
        <dbReference type="ARBA" id="ARBA00022664"/>
    </source>
</evidence>
<feature type="compositionally biased region" description="Low complexity" evidence="11">
    <location>
        <begin position="66"/>
        <end position="75"/>
    </location>
</feature>
<evidence type="ECO:0000256" key="7">
    <source>
        <dbReference type="ARBA" id="ARBA00022946"/>
    </source>
</evidence>
<evidence type="ECO:0000256" key="6">
    <source>
        <dbReference type="ARBA" id="ARBA00022884"/>
    </source>
</evidence>
<evidence type="ECO:0000256" key="10">
    <source>
        <dbReference type="PROSITE-ProRule" id="PRU00626"/>
    </source>
</evidence>
<dbReference type="Gene3D" id="3.30.110.60">
    <property type="entry name" value="YhbY-like"/>
    <property type="match status" value="1"/>
</dbReference>
<dbReference type="InterPro" id="IPR001890">
    <property type="entry name" value="RNA-binding_CRM"/>
</dbReference>
<comment type="subcellular location">
    <subcellularLocation>
        <location evidence="1">Plastid</location>
        <location evidence="1">Chloroplast</location>
    </subcellularLocation>
</comment>
<evidence type="ECO:0000313" key="14">
    <source>
        <dbReference type="Proteomes" id="UP001642360"/>
    </source>
</evidence>
<keyword evidence="5" id="KW-0677">Repeat</keyword>
<protein>
    <recommendedName>
        <fullName evidence="12">CRM domain-containing protein</fullName>
    </recommendedName>
</protein>
<dbReference type="GO" id="GO:0000373">
    <property type="term" value="P:Group II intron splicing"/>
    <property type="evidence" value="ECO:0007669"/>
    <property type="project" value="UniProtKB-ARBA"/>
</dbReference>
<keyword evidence="4" id="KW-0507">mRNA processing</keyword>
<dbReference type="InterPro" id="IPR045278">
    <property type="entry name" value="CRS1/CFM2/CFM3"/>
</dbReference>
<evidence type="ECO:0000256" key="3">
    <source>
        <dbReference type="ARBA" id="ARBA00022640"/>
    </source>
</evidence>
<dbReference type="PANTHER" id="PTHR31846:SF4">
    <property type="entry name" value="CRS1 _ YHBY (CRM) DOMAIN-CONTAINING PROTEIN"/>
    <property type="match status" value="1"/>
</dbReference>
<dbReference type="AlphaFoldDB" id="A0ABC8TEH8"/>
<name>A0ABC8TEH8_9AQUA</name>
<dbReference type="Pfam" id="PF01985">
    <property type="entry name" value="CRS1_YhbY"/>
    <property type="match status" value="1"/>
</dbReference>
<evidence type="ECO:0000256" key="1">
    <source>
        <dbReference type="ARBA" id="ARBA00004229"/>
    </source>
</evidence>
<proteinExistence type="predicted"/>
<evidence type="ECO:0000256" key="9">
    <source>
        <dbReference type="ARBA" id="ARBA00023274"/>
    </source>
</evidence>
<keyword evidence="14" id="KW-1185">Reference proteome</keyword>
<dbReference type="GO" id="GO:0003723">
    <property type="term" value="F:RNA binding"/>
    <property type="evidence" value="ECO:0007669"/>
    <property type="project" value="UniProtKB-UniRule"/>
</dbReference>
<organism evidence="13 14">
    <name type="scientific">Ilex paraguariensis</name>
    <name type="common">yerba mate</name>
    <dbReference type="NCBI Taxonomy" id="185542"/>
    <lineage>
        <taxon>Eukaryota</taxon>
        <taxon>Viridiplantae</taxon>
        <taxon>Streptophyta</taxon>
        <taxon>Embryophyta</taxon>
        <taxon>Tracheophyta</taxon>
        <taxon>Spermatophyta</taxon>
        <taxon>Magnoliopsida</taxon>
        <taxon>eudicotyledons</taxon>
        <taxon>Gunneridae</taxon>
        <taxon>Pentapetalae</taxon>
        <taxon>asterids</taxon>
        <taxon>campanulids</taxon>
        <taxon>Aquifoliales</taxon>
        <taxon>Aquifoliaceae</taxon>
        <taxon>Ilex</taxon>
    </lineage>
</organism>
<evidence type="ECO:0000259" key="12">
    <source>
        <dbReference type="PROSITE" id="PS51295"/>
    </source>
</evidence>
<keyword evidence="7" id="KW-0809">Transit peptide</keyword>
<feature type="region of interest" description="Disordered" evidence="11">
    <location>
        <begin position="50"/>
        <end position="116"/>
    </location>
</feature>
<keyword evidence="3" id="KW-0934">Plastid</keyword>
<accession>A0ABC8TEH8</accession>